<dbReference type="Gene3D" id="1.10.8.210">
    <property type="entry name" value="Sirohaem synthase, dimerisation domain"/>
    <property type="match status" value="1"/>
</dbReference>
<dbReference type="SUPFAM" id="SSF51735">
    <property type="entry name" value="NAD(P)-binding Rossmann-fold domains"/>
    <property type="match status" value="1"/>
</dbReference>
<dbReference type="KEGG" id="caul:KCG34_14230"/>
<proteinExistence type="predicted"/>
<dbReference type="InterPro" id="IPR035996">
    <property type="entry name" value="4pyrrol_Methylase_sf"/>
</dbReference>
<protein>
    <recommendedName>
        <fullName evidence="2">precorrin-2 dehydrogenase</fullName>
        <ecNumber evidence="2">1.3.1.76</ecNumber>
    </recommendedName>
</protein>
<feature type="domain" description="Sirohaem synthase dimerisation" evidence="7">
    <location>
        <begin position="134"/>
        <end position="189"/>
    </location>
</feature>
<dbReference type="Pfam" id="PF13241">
    <property type="entry name" value="NAD_binding_7"/>
    <property type="match status" value="1"/>
</dbReference>
<comment type="pathway">
    <text evidence="1">Porphyrin-containing compound metabolism; siroheme biosynthesis; sirohydrochlorin from precorrin-2: step 1/1.</text>
</comment>
<dbReference type="Gene3D" id="3.30.160.110">
    <property type="entry name" value="Siroheme synthase, domain 2"/>
    <property type="match status" value="1"/>
</dbReference>
<dbReference type="Pfam" id="PF10414">
    <property type="entry name" value="CysG_dimeriser"/>
    <property type="match status" value="1"/>
</dbReference>
<evidence type="ECO:0000259" key="7">
    <source>
        <dbReference type="Pfam" id="PF10414"/>
    </source>
</evidence>
<dbReference type="Gene3D" id="3.40.50.720">
    <property type="entry name" value="NAD(P)-binding Rossmann-like Domain"/>
    <property type="match status" value="1"/>
</dbReference>
<sequence>MDAFPAFFPLAGRLVVIAGDGEAAEAKARLFETSPAQVVRLTQAAAITPEAFRGACLAFVASADETFRNAAAAAARTAGVPVNVVDHPALCDFTTPAVIDRGEVVAAVGTGGAAPMLATLLRQDIEAKVPEGAGRVAALLGASQERVRKALPELPRRRAFLRATLTGPAAEAAMAGDMARAHRLLDEALEAASTGGKSPGKVAFLAAAGPAERLSLKAARALGQADALVIHTGCDPHVIELARRDARRLNAAEASREALAALAGEGLFVVSLAPKAPGKRELEALAEAGVAVEVLPVAV</sequence>
<dbReference type="InterPro" id="IPR014777">
    <property type="entry name" value="4pyrrole_Mease_sub1"/>
</dbReference>
<evidence type="ECO:0000313" key="9">
    <source>
        <dbReference type="Proteomes" id="UP000676409"/>
    </source>
</evidence>
<dbReference type="InterPro" id="IPR028161">
    <property type="entry name" value="Met8-like"/>
</dbReference>
<gene>
    <name evidence="8" type="ORF">KCG34_14230</name>
</gene>
<evidence type="ECO:0000256" key="3">
    <source>
        <dbReference type="ARBA" id="ARBA00023002"/>
    </source>
</evidence>
<keyword evidence="5" id="KW-0627">Porphyrin biosynthesis</keyword>
<reference evidence="8" key="1">
    <citation type="submission" date="2021-04" db="EMBL/GenBank/DDBJ databases">
        <title>The complete genome sequence of Caulobacter sp. S6.</title>
        <authorList>
            <person name="Tang Y."/>
            <person name="Ouyang W."/>
            <person name="Liu Q."/>
            <person name="Huang B."/>
            <person name="Guo Z."/>
            <person name="Lei P."/>
        </authorList>
    </citation>
    <scope>NUCLEOTIDE SEQUENCE</scope>
    <source>
        <strain evidence="8">S6</strain>
    </source>
</reference>
<comment type="catalytic activity">
    <reaction evidence="6">
        <text>precorrin-2 + NAD(+) = sirohydrochlorin + NADH + 2 H(+)</text>
        <dbReference type="Rhea" id="RHEA:15613"/>
        <dbReference type="ChEBI" id="CHEBI:15378"/>
        <dbReference type="ChEBI" id="CHEBI:57540"/>
        <dbReference type="ChEBI" id="CHEBI:57945"/>
        <dbReference type="ChEBI" id="CHEBI:58351"/>
        <dbReference type="ChEBI" id="CHEBI:58827"/>
        <dbReference type="EC" id="1.3.1.76"/>
    </reaction>
</comment>
<dbReference type="SUPFAM" id="SSF75615">
    <property type="entry name" value="Siroheme synthase middle domains-like"/>
    <property type="match status" value="1"/>
</dbReference>
<dbReference type="PANTHER" id="PTHR35330">
    <property type="entry name" value="SIROHEME BIOSYNTHESIS PROTEIN MET8"/>
    <property type="match status" value="1"/>
</dbReference>
<dbReference type="AlphaFoldDB" id="A0A975FW61"/>
<evidence type="ECO:0000256" key="2">
    <source>
        <dbReference type="ARBA" id="ARBA00012400"/>
    </source>
</evidence>
<dbReference type="PANTHER" id="PTHR35330:SF1">
    <property type="entry name" value="SIROHEME BIOSYNTHESIS PROTEIN MET8"/>
    <property type="match status" value="1"/>
</dbReference>
<keyword evidence="3" id="KW-0560">Oxidoreductase</keyword>
<keyword evidence="4" id="KW-0520">NAD</keyword>
<dbReference type="InterPro" id="IPR019478">
    <property type="entry name" value="Sirohaem_synthase_dimer_dom"/>
</dbReference>
<evidence type="ECO:0000256" key="6">
    <source>
        <dbReference type="ARBA" id="ARBA00047561"/>
    </source>
</evidence>
<dbReference type="Gene3D" id="3.40.1010.10">
    <property type="entry name" value="Cobalt-precorrin-4 Transmethylase, Domain 1"/>
    <property type="match status" value="1"/>
</dbReference>
<dbReference type="InterPro" id="IPR006367">
    <property type="entry name" value="Sirohaem_synthase_N"/>
</dbReference>
<dbReference type="GO" id="GO:0019354">
    <property type="term" value="P:siroheme biosynthetic process"/>
    <property type="evidence" value="ECO:0007669"/>
    <property type="project" value="InterPro"/>
</dbReference>
<organism evidence="8 9">
    <name type="scientific">Phenylobacterium montanum</name>
    <dbReference type="NCBI Taxonomy" id="2823693"/>
    <lineage>
        <taxon>Bacteria</taxon>
        <taxon>Pseudomonadati</taxon>
        <taxon>Pseudomonadota</taxon>
        <taxon>Alphaproteobacteria</taxon>
        <taxon>Caulobacterales</taxon>
        <taxon>Caulobacteraceae</taxon>
        <taxon>Phenylobacterium</taxon>
    </lineage>
</organism>
<dbReference type="SUPFAM" id="SSF53790">
    <property type="entry name" value="Tetrapyrrole methylase"/>
    <property type="match status" value="1"/>
</dbReference>
<dbReference type="GO" id="GO:0004325">
    <property type="term" value="F:ferrochelatase activity"/>
    <property type="evidence" value="ECO:0007669"/>
    <property type="project" value="InterPro"/>
</dbReference>
<dbReference type="GO" id="GO:0043115">
    <property type="term" value="F:precorrin-2 dehydrogenase activity"/>
    <property type="evidence" value="ECO:0007669"/>
    <property type="project" value="UniProtKB-EC"/>
</dbReference>
<keyword evidence="9" id="KW-1185">Reference proteome</keyword>
<dbReference type="EC" id="1.3.1.76" evidence="2"/>
<dbReference type="Proteomes" id="UP000676409">
    <property type="component" value="Chromosome"/>
</dbReference>
<dbReference type="InterPro" id="IPR037115">
    <property type="entry name" value="Sirohaem_synt_dimer_dom_sf"/>
</dbReference>
<evidence type="ECO:0000256" key="4">
    <source>
        <dbReference type="ARBA" id="ARBA00023027"/>
    </source>
</evidence>
<dbReference type="GO" id="GO:0008168">
    <property type="term" value="F:methyltransferase activity"/>
    <property type="evidence" value="ECO:0007669"/>
    <property type="project" value="InterPro"/>
</dbReference>
<dbReference type="InterPro" id="IPR036291">
    <property type="entry name" value="NAD(P)-bd_dom_sf"/>
</dbReference>
<accession>A0A975FW61</accession>
<name>A0A975FW61_9CAUL</name>
<evidence type="ECO:0000256" key="1">
    <source>
        <dbReference type="ARBA" id="ARBA00005010"/>
    </source>
</evidence>
<evidence type="ECO:0000313" key="8">
    <source>
        <dbReference type="EMBL" id="QUD86256.1"/>
    </source>
</evidence>
<evidence type="ECO:0000256" key="5">
    <source>
        <dbReference type="ARBA" id="ARBA00023244"/>
    </source>
</evidence>
<dbReference type="NCBIfam" id="TIGR01470">
    <property type="entry name" value="cysG_Nterm"/>
    <property type="match status" value="1"/>
</dbReference>
<dbReference type="RefSeq" id="WP_211936308.1">
    <property type="nucleotide sequence ID" value="NZ_CP073078.1"/>
</dbReference>
<dbReference type="EMBL" id="CP073078">
    <property type="protein sequence ID" value="QUD86256.1"/>
    <property type="molecule type" value="Genomic_DNA"/>
</dbReference>